<dbReference type="Gene3D" id="3.40.250.10">
    <property type="entry name" value="Rhodanese-like domain"/>
    <property type="match status" value="1"/>
</dbReference>
<dbReference type="InterPro" id="IPR001763">
    <property type="entry name" value="Rhodanese-like_dom"/>
</dbReference>
<dbReference type="HOGENOM" id="CLU_089574_11_0_7"/>
<organism evidence="2 3">
    <name type="scientific">Nautilia profundicola (strain ATCC BAA-1463 / DSM 18972 / AmH)</name>
    <dbReference type="NCBI Taxonomy" id="598659"/>
    <lineage>
        <taxon>Bacteria</taxon>
        <taxon>Pseudomonadati</taxon>
        <taxon>Campylobacterota</taxon>
        <taxon>Epsilonproteobacteria</taxon>
        <taxon>Nautiliales</taxon>
        <taxon>Nautiliaceae</taxon>
        <taxon>Nautilia</taxon>
    </lineage>
</organism>
<dbReference type="Pfam" id="PF00581">
    <property type="entry name" value="Rhodanese"/>
    <property type="match status" value="1"/>
</dbReference>
<dbReference type="eggNOG" id="COG0607">
    <property type="taxonomic scope" value="Bacteria"/>
</dbReference>
<dbReference type="SUPFAM" id="SSF52821">
    <property type="entry name" value="Rhodanese/Cell cycle control phosphatase"/>
    <property type="match status" value="1"/>
</dbReference>
<dbReference type="InterPro" id="IPR036873">
    <property type="entry name" value="Rhodanese-like_dom_sf"/>
</dbReference>
<keyword evidence="3" id="KW-1185">Reference proteome</keyword>
<evidence type="ECO:0000313" key="2">
    <source>
        <dbReference type="EMBL" id="ACM93041.1"/>
    </source>
</evidence>
<dbReference type="OrthoDB" id="9807812at2"/>
<dbReference type="CDD" id="cd00158">
    <property type="entry name" value="RHOD"/>
    <property type="match status" value="1"/>
</dbReference>
<reference evidence="2 3" key="1">
    <citation type="journal article" date="2009" name="PLoS Genet.">
        <title>Adaptations to submarine hydrothermal environments exemplified by the genome of Nautilia profundicola.</title>
        <authorList>
            <person name="Campbell B.J."/>
            <person name="Smith J.L."/>
            <person name="Hanson T.E."/>
            <person name="Klotz M.G."/>
            <person name="Stein L.Y."/>
            <person name="Lee C.K."/>
            <person name="Wu D."/>
            <person name="Robinson J.M."/>
            <person name="Khouri H.M."/>
            <person name="Eisen J.A."/>
            <person name="Cary S.C."/>
        </authorList>
    </citation>
    <scope>NUCLEOTIDE SEQUENCE [LARGE SCALE GENOMIC DNA]</scope>
    <source>
        <strain evidence="3">ATCC BAA-1463 / DSM 18972 / AmH</strain>
    </source>
</reference>
<sequence length="117" mass="13338">MLKYATPAGLKEIRTNIDEFLKLYKEDKAVLIDIRMPFEKKVWGLKFTIELSPEELEANLDKLPKDKLIVTACPGNGRSPYAAIYLKEKGFNAKYLEEGLIELMKKLKGAEAKNFLS</sequence>
<gene>
    <name evidence="2" type="ordered locus">NAMH_0379</name>
</gene>
<dbReference type="STRING" id="598659.NAMH_0379"/>
<name>B9L844_NAUPA</name>
<dbReference type="AlphaFoldDB" id="B9L844"/>
<dbReference type="SMART" id="SM00450">
    <property type="entry name" value="RHOD"/>
    <property type="match status" value="1"/>
</dbReference>
<protein>
    <recommendedName>
        <fullName evidence="1">Rhodanese domain-containing protein</fullName>
    </recommendedName>
</protein>
<feature type="domain" description="Rhodanese" evidence="1">
    <location>
        <begin position="25"/>
        <end position="112"/>
    </location>
</feature>
<dbReference type="PROSITE" id="PS50206">
    <property type="entry name" value="RHODANESE_3"/>
    <property type="match status" value="1"/>
</dbReference>
<dbReference type="InterPro" id="IPR050229">
    <property type="entry name" value="GlpE_sulfurtransferase"/>
</dbReference>
<accession>B9L844</accession>
<dbReference type="PANTHER" id="PTHR43031">
    <property type="entry name" value="FAD-DEPENDENT OXIDOREDUCTASE"/>
    <property type="match status" value="1"/>
</dbReference>
<dbReference type="RefSeq" id="WP_015902093.1">
    <property type="nucleotide sequence ID" value="NC_012115.1"/>
</dbReference>
<dbReference type="Proteomes" id="UP000000448">
    <property type="component" value="Chromosome"/>
</dbReference>
<evidence type="ECO:0000313" key="3">
    <source>
        <dbReference type="Proteomes" id="UP000000448"/>
    </source>
</evidence>
<dbReference type="KEGG" id="nam:NAMH_0379"/>
<dbReference type="EMBL" id="CP001279">
    <property type="protein sequence ID" value="ACM93041.1"/>
    <property type="molecule type" value="Genomic_DNA"/>
</dbReference>
<proteinExistence type="predicted"/>
<dbReference type="PANTHER" id="PTHR43031:SF16">
    <property type="entry name" value="OXIDOREDUCTASE"/>
    <property type="match status" value="1"/>
</dbReference>
<evidence type="ECO:0000259" key="1">
    <source>
        <dbReference type="PROSITE" id="PS50206"/>
    </source>
</evidence>